<dbReference type="PANTHER" id="PTHR38600:SF1">
    <property type="entry name" value="TRANSCRIPTIONAL REGULATORY PROTEIN"/>
    <property type="match status" value="1"/>
</dbReference>
<dbReference type="AlphaFoldDB" id="A0A3L8QYC7"/>
<comment type="caution">
    <text evidence="3">The sequence shown here is derived from an EMBL/GenBank/DDBJ whole genome shotgun (WGS) entry which is preliminary data.</text>
</comment>
<dbReference type="STRING" id="1343740.M271_47515"/>
<dbReference type="InterPro" id="IPR036388">
    <property type="entry name" value="WH-like_DNA-bd_sf"/>
</dbReference>
<dbReference type="NCBIfam" id="NF033788">
    <property type="entry name" value="HTH_metalloreg"/>
    <property type="match status" value="1"/>
</dbReference>
<organism evidence="3 4">
    <name type="scientific">Streptomyces rapamycinicus (strain ATCC 29253 / DSM 41530 / NRRL 5491 / AYB-994)</name>
    <name type="common">Streptomyces hygroscopicus (strain ATCC 29253)</name>
    <dbReference type="NCBI Taxonomy" id="1343740"/>
    <lineage>
        <taxon>Bacteria</taxon>
        <taxon>Bacillati</taxon>
        <taxon>Actinomycetota</taxon>
        <taxon>Actinomycetes</taxon>
        <taxon>Kitasatosporales</taxon>
        <taxon>Streptomycetaceae</taxon>
        <taxon>Streptomyces</taxon>
        <taxon>Streptomyces violaceusniger group</taxon>
    </lineage>
</organism>
<dbReference type="GO" id="GO:0003700">
    <property type="term" value="F:DNA-binding transcription factor activity"/>
    <property type="evidence" value="ECO:0007669"/>
    <property type="project" value="InterPro"/>
</dbReference>
<dbReference type="Pfam" id="PF08327">
    <property type="entry name" value="AHSA1"/>
    <property type="match status" value="1"/>
</dbReference>
<dbReference type="PANTHER" id="PTHR38600">
    <property type="entry name" value="TRANSCRIPTIONAL REGULATORY PROTEIN"/>
    <property type="match status" value="1"/>
</dbReference>
<evidence type="ECO:0000313" key="4">
    <source>
        <dbReference type="Proteomes" id="UP000281594"/>
    </source>
</evidence>
<dbReference type="CDD" id="cd00090">
    <property type="entry name" value="HTH_ARSR"/>
    <property type="match status" value="1"/>
</dbReference>
<dbReference type="InterPro" id="IPR001845">
    <property type="entry name" value="HTH_ArsR_DNA-bd_dom"/>
</dbReference>
<dbReference type="PROSITE" id="PS50987">
    <property type="entry name" value="HTH_ARSR_2"/>
    <property type="match status" value="1"/>
</dbReference>
<feature type="domain" description="HTH arsR-type" evidence="2">
    <location>
        <begin position="17"/>
        <end position="112"/>
    </location>
</feature>
<evidence type="ECO:0000259" key="2">
    <source>
        <dbReference type="PROSITE" id="PS50987"/>
    </source>
</evidence>
<name>A0A3L8QYC7_STRRN</name>
<dbReference type="SMART" id="SM00418">
    <property type="entry name" value="HTH_ARSR"/>
    <property type="match status" value="1"/>
</dbReference>
<reference evidence="3 4" key="1">
    <citation type="journal article" date="2018" name="J. Biol. Chem.">
        <title>Discovery of the actinoplanic acid pathway in Streptomyces rapamycinicus reveals a genetically conserved synergism with rapamycin.</title>
        <authorList>
            <person name="Mrak P."/>
            <person name="Krastel P."/>
            <person name="Pivk Lukancic P."/>
            <person name="Tao J."/>
            <person name="Pistorius D."/>
            <person name="Moore C.M."/>
        </authorList>
    </citation>
    <scope>NUCLEOTIDE SEQUENCE [LARGE SCALE GENOMIC DNA]</scope>
    <source>
        <strain evidence="3 4">NRRL 5491</strain>
    </source>
</reference>
<comment type="similarity">
    <text evidence="1">Belongs to the AHA1 family.</text>
</comment>
<dbReference type="InterPro" id="IPR023393">
    <property type="entry name" value="START-like_dom_sf"/>
</dbReference>
<protein>
    <submittedName>
        <fullName evidence="3">ArsR family transcriptional regulator</fullName>
    </submittedName>
</protein>
<dbReference type="PRINTS" id="PR00778">
    <property type="entry name" value="HTHARSR"/>
</dbReference>
<sequence>MRGCRTARIDMQAITCITFGVSSEMDKVFKALADQTRRYLLDRLHEHNGQTLGELCRRLEMTRQSATQHLAVLEAANLVSTVRRGREKLHYLNPVPLNEIQERWIDKFERPRLRALSLVKRQAEETMADKPAFVYVIYIESTPEKVWHALTDADLTAEYWGHSNVSDWRVGSPWEHRRTDGSGTADVVGTVVESSPPTRLVTTWAAPDADATAEPSRVTFDIQPHGDIVRLTVTHENLADEAERTAAAGGWAAVLSNLKSLIETGSPLPQQPWLIPQ</sequence>
<accession>A0A3L8QYC7</accession>
<dbReference type="InterPro" id="IPR036390">
    <property type="entry name" value="WH_DNA-bd_sf"/>
</dbReference>
<proteinExistence type="inferred from homology"/>
<dbReference type="EMBL" id="QYCY01000004">
    <property type="protein sequence ID" value="RLV72301.1"/>
    <property type="molecule type" value="Genomic_DNA"/>
</dbReference>
<dbReference type="InterPro" id="IPR011991">
    <property type="entry name" value="ArsR-like_HTH"/>
</dbReference>
<dbReference type="Proteomes" id="UP000281594">
    <property type="component" value="Unassembled WGS sequence"/>
</dbReference>
<evidence type="ECO:0000313" key="3">
    <source>
        <dbReference type="EMBL" id="RLV72301.1"/>
    </source>
</evidence>
<dbReference type="Gene3D" id="3.30.530.20">
    <property type="match status" value="1"/>
</dbReference>
<dbReference type="Pfam" id="PF12840">
    <property type="entry name" value="HTH_20"/>
    <property type="match status" value="1"/>
</dbReference>
<dbReference type="Gene3D" id="1.10.10.10">
    <property type="entry name" value="Winged helix-like DNA-binding domain superfamily/Winged helix DNA-binding domain"/>
    <property type="match status" value="1"/>
</dbReference>
<dbReference type="SUPFAM" id="SSF55961">
    <property type="entry name" value="Bet v1-like"/>
    <property type="match status" value="1"/>
</dbReference>
<dbReference type="SUPFAM" id="SSF46785">
    <property type="entry name" value="Winged helix' DNA-binding domain"/>
    <property type="match status" value="1"/>
</dbReference>
<gene>
    <name evidence="3" type="ORF">D3C57_147280</name>
</gene>
<dbReference type="CDD" id="cd08893">
    <property type="entry name" value="SRPBCC_CalC_Aha1-like_GntR-HTH"/>
    <property type="match status" value="1"/>
</dbReference>
<dbReference type="InterPro" id="IPR013538">
    <property type="entry name" value="ASHA1/2-like_C"/>
</dbReference>
<evidence type="ECO:0000256" key="1">
    <source>
        <dbReference type="ARBA" id="ARBA00006817"/>
    </source>
</evidence>